<dbReference type="AlphaFoldDB" id="A0A7C9FZ16"/>
<feature type="domain" description="PIN" evidence="1">
    <location>
        <begin position="7"/>
        <end position="113"/>
    </location>
</feature>
<dbReference type="InterPro" id="IPR002716">
    <property type="entry name" value="PIN_dom"/>
</dbReference>
<dbReference type="Pfam" id="PF13470">
    <property type="entry name" value="PIN_3"/>
    <property type="match status" value="1"/>
</dbReference>
<gene>
    <name evidence="3" type="ORF">GBK04_09260</name>
</gene>
<reference evidence="3 4" key="1">
    <citation type="submission" date="2019-10" db="EMBL/GenBank/DDBJ databases">
        <title>Draft Genome Sequence of Cytophagaceae sp. SJW1-29.</title>
        <authorList>
            <person name="Choi A."/>
        </authorList>
    </citation>
    <scope>NUCLEOTIDE SEQUENCE [LARGE SCALE GENOMIC DNA]</scope>
    <source>
        <strain evidence="3 4">SJW1-29</strain>
    </source>
</reference>
<comment type="caution">
    <text evidence="3">The sequence shown here is derived from an EMBL/GenBank/DDBJ whole genome shotgun (WGS) entry which is preliminary data.</text>
</comment>
<accession>A0A7C9FZ16</accession>
<dbReference type="Pfam" id="PF26343">
    <property type="entry name" value="VapC50_C"/>
    <property type="match status" value="1"/>
</dbReference>
<feature type="domain" description="VapC50 C-terminal" evidence="2">
    <location>
        <begin position="131"/>
        <end position="184"/>
    </location>
</feature>
<dbReference type="EMBL" id="WHLY01000002">
    <property type="protein sequence ID" value="MPR33548.1"/>
    <property type="molecule type" value="Genomic_DNA"/>
</dbReference>
<evidence type="ECO:0000313" key="3">
    <source>
        <dbReference type="EMBL" id="MPR33548.1"/>
    </source>
</evidence>
<dbReference type="InterPro" id="IPR058652">
    <property type="entry name" value="VapC50_C"/>
</dbReference>
<dbReference type="Proteomes" id="UP000479293">
    <property type="component" value="Unassembled WGS sequence"/>
</dbReference>
<keyword evidence="4" id="KW-1185">Reference proteome</keyword>
<proteinExistence type="predicted"/>
<evidence type="ECO:0000259" key="2">
    <source>
        <dbReference type="Pfam" id="PF26343"/>
    </source>
</evidence>
<name>A0A7C9FZ16_9BACT</name>
<organism evidence="3 4">
    <name type="scientific">Salmonirosea aquatica</name>
    <dbReference type="NCBI Taxonomy" id="2654236"/>
    <lineage>
        <taxon>Bacteria</taxon>
        <taxon>Pseudomonadati</taxon>
        <taxon>Bacteroidota</taxon>
        <taxon>Cytophagia</taxon>
        <taxon>Cytophagales</taxon>
        <taxon>Spirosomataceae</taxon>
        <taxon>Salmonirosea</taxon>
    </lineage>
</organism>
<dbReference type="RefSeq" id="WP_152758884.1">
    <property type="nucleotide sequence ID" value="NZ_WHLY01000002.1"/>
</dbReference>
<evidence type="ECO:0000313" key="4">
    <source>
        <dbReference type="Proteomes" id="UP000479293"/>
    </source>
</evidence>
<protein>
    <submittedName>
        <fullName evidence="3">PIN domain-containing protein</fullName>
    </submittedName>
</protein>
<sequence>MNDLPVAVLDACVLYPAPIRDLLLNLADFDLFIPRWTDEIQKEWTRNLLANRPDLSETQLNRTIKAMDEAFPESSIQGYESLIDSLSLPDPNDRHVVAAAIYSKADVVVTANLADFPNSFINQFGIQIQHPDYFIANLIHRQPAKGVEAFKRQVSFLKNPPMTEGQILEIFSRIGLTAVSAKLSEMI</sequence>
<evidence type="ECO:0000259" key="1">
    <source>
        <dbReference type="Pfam" id="PF13470"/>
    </source>
</evidence>